<comment type="caution">
    <text evidence="1">The sequence shown here is derived from an EMBL/GenBank/DDBJ whole genome shotgun (WGS) entry which is preliminary data.</text>
</comment>
<dbReference type="Proteomes" id="UP000697710">
    <property type="component" value="Unassembled WGS sequence"/>
</dbReference>
<organism evidence="1 2">
    <name type="scientific">Eiseniibacteriota bacterium</name>
    <dbReference type="NCBI Taxonomy" id="2212470"/>
    <lineage>
        <taxon>Bacteria</taxon>
        <taxon>Candidatus Eiseniibacteriota</taxon>
    </lineage>
</organism>
<proteinExistence type="predicted"/>
<name>A0A956M353_UNCEI</name>
<accession>A0A956M353</accession>
<reference evidence="1" key="1">
    <citation type="submission" date="2020-04" db="EMBL/GenBank/DDBJ databases">
        <authorList>
            <person name="Zhang T."/>
        </authorList>
    </citation>
    <scope>NUCLEOTIDE SEQUENCE</scope>
    <source>
        <strain evidence="1">HKST-UBA01</strain>
    </source>
</reference>
<dbReference type="AlphaFoldDB" id="A0A956M353"/>
<evidence type="ECO:0000313" key="2">
    <source>
        <dbReference type="Proteomes" id="UP000697710"/>
    </source>
</evidence>
<sequence>TASLRTDHAPVTLQFQWLSGKTYVQTMTMDADMTMPMGGQEMTQSTRMEMTMSMAVSGVDGGGKRIDVHYDHIAMTVSAMGNEMHYDSADPAQSTGPLASMGDVTKRDFHVVMNDRNEIVSVDWDGEVAAEVQQMMDQFASKEQMGQLMSTWLTQWLPGKPVNPGDSWPLELSWQIPTLGGIELAGTSTLAGFTERDGHDCAVLDIALEMDADFSGSGGDGEQAEALRQLGMKIDGGTTTLRCYWDNDLGWMRGLDMDQRFSVSMKNPQDGTPVEMPLHQKMECTVEVK</sequence>
<dbReference type="Pfam" id="PF19777">
    <property type="entry name" value="DUF6263"/>
    <property type="match status" value="1"/>
</dbReference>
<feature type="non-terminal residue" evidence="1">
    <location>
        <position position="1"/>
    </location>
</feature>
<evidence type="ECO:0000313" key="1">
    <source>
        <dbReference type="EMBL" id="MCA9729948.1"/>
    </source>
</evidence>
<reference evidence="1" key="2">
    <citation type="journal article" date="2021" name="Microbiome">
        <title>Successional dynamics and alternative stable states in a saline activated sludge microbial community over 9 years.</title>
        <authorList>
            <person name="Wang Y."/>
            <person name="Ye J."/>
            <person name="Ju F."/>
            <person name="Liu L."/>
            <person name="Boyd J.A."/>
            <person name="Deng Y."/>
            <person name="Parks D.H."/>
            <person name="Jiang X."/>
            <person name="Yin X."/>
            <person name="Woodcroft B.J."/>
            <person name="Tyson G.W."/>
            <person name="Hugenholtz P."/>
            <person name="Polz M.F."/>
            <person name="Zhang T."/>
        </authorList>
    </citation>
    <scope>NUCLEOTIDE SEQUENCE</scope>
    <source>
        <strain evidence="1">HKST-UBA01</strain>
    </source>
</reference>
<gene>
    <name evidence="1" type="ORF">KC729_19850</name>
</gene>
<dbReference type="EMBL" id="JAGQHR010000913">
    <property type="protein sequence ID" value="MCA9729948.1"/>
    <property type="molecule type" value="Genomic_DNA"/>
</dbReference>
<protein>
    <submittedName>
        <fullName evidence="1">Uncharacterized protein</fullName>
    </submittedName>
</protein>
<dbReference type="InterPro" id="IPR046230">
    <property type="entry name" value="DUF6263"/>
</dbReference>